<sequence length="124" mass="13376">MVNNTEKSPETVSEPLWETTVSLTSGMFALVIPSCIALTASNGLGYSIKDHHGEQHRAAGAVVGNYGFTDDRGIARQVNTSLAMPDSELRSRPTSQEPPTRAPPHDLQRSLLQGSSSTLQFKPQ</sequence>
<gene>
    <name evidence="3" type="ORF">CDAR_584531</name>
</gene>
<organism evidence="3 4">
    <name type="scientific">Caerostris darwini</name>
    <dbReference type="NCBI Taxonomy" id="1538125"/>
    <lineage>
        <taxon>Eukaryota</taxon>
        <taxon>Metazoa</taxon>
        <taxon>Ecdysozoa</taxon>
        <taxon>Arthropoda</taxon>
        <taxon>Chelicerata</taxon>
        <taxon>Arachnida</taxon>
        <taxon>Araneae</taxon>
        <taxon>Araneomorphae</taxon>
        <taxon>Entelegynae</taxon>
        <taxon>Araneoidea</taxon>
        <taxon>Araneidae</taxon>
        <taxon>Caerostris</taxon>
    </lineage>
</organism>
<accession>A0AAV4P0M6</accession>
<reference evidence="3 4" key="1">
    <citation type="submission" date="2021-06" db="EMBL/GenBank/DDBJ databases">
        <title>Caerostris darwini draft genome.</title>
        <authorList>
            <person name="Kono N."/>
            <person name="Arakawa K."/>
        </authorList>
    </citation>
    <scope>NUCLEOTIDE SEQUENCE [LARGE SCALE GENOMIC DNA]</scope>
</reference>
<dbReference type="EMBL" id="BPLQ01002258">
    <property type="protein sequence ID" value="GIX90609.1"/>
    <property type="molecule type" value="Genomic_DNA"/>
</dbReference>
<dbReference type="Proteomes" id="UP001054837">
    <property type="component" value="Unassembled WGS sequence"/>
</dbReference>
<keyword evidence="2" id="KW-0472">Membrane</keyword>
<proteinExistence type="predicted"/>
<dbReference type="AlphaFoldDB" id="A0AAV4P0M6"/>
<evidence type="ECO:0000313" key="3">
    <source>
        <dbReference type="EMBL" id="GIX90609.1"/>
    </source>
</evidence>
<feature type="transmembrane region" description="Helical" evidence="2">
    <location>
        <begin position="20"/>
        <end position="40"/>
    </location>
</feature>
<name>A0AAV4P0M6_9ARAC</name>
<keyword evidence="2" id="KW-1133">Transmembrane helix</keyword>
<protein>
    <submittedName>
        <fullName evidence="3">Uncharacterized protein</fullName>
    </submittedName>
</protein>
<feature type="compositionally biased region" description="Polar residues" evidence="1">
    <location>
        <begin position="110"/>
        <end position="124"/>
    </location>
</feature>
<evidence type="ECO:0000256" key="2">
    <source>
        <dbReference type="SAM" id="Phobius"/>
    </source>
</evidence>
<evidence type="ECO:0000313" key="4">
    <source>
        <dbReference type="Proteomes" id="UP001054837"/>
    </source>
</evidence>
<comment type="caution">
    <text evidence="3">The sequence shown here is derived from an EMBL/GenBank/DDBJ whole genome shotgun (WGS) entry which is preliminary data.</text>
</comment>
<keyword evidence="4" id="KW-1185">Reference proteome</keyword>
<evidence type="ECO:0000256" key="1">
    <source>
        <dbReference type="SAM" id="MobiDB-lite"/>
    </source>
</evidence>
<keyword evidence="2" id="KW-0812">Transmembrane</keyword>
<feature type="region of interest" description="Disordered" evidence="1">
    <location>
        <begin position="80"/>
        <end position="124"/>
    </location>
</feature>